<evidence type="ECO:0000259" key="3">
    <source>
        <dbReference type="Pfam" id="PF17189"/>
    </source>
</evidence>
<dbReference type="GO" id="GO:0016020">
    <property type="term" value="C:membrane"/>
    <property type="evidence" value="ECO:0007669"/>
    <property type="project" value="GOC"/>
</dbReference>
<evidence type="ECO:0000313" key="4">
    <source>
        <dbReference type="EMBL" id="KAJ5111506.1"/>
    </source>
</evidence>
<dbReference type="AlphaFoldDB" id="A0A9W9G3L6"/>
<dbReference type="PANTHER" id="PTHR11069">
    <property type="entry name" value="GLUCOSYLCERAMIDASE"/>
    <property type="match status" value="1"/>
</dbReference>
<dbReference type="Gene3D" id="3.20.20.80">
    <property type="entry name" value="Glycosidases"/>
    <property type="match status" value="1"/>
</dbReference>
<dbReference type="GO" id="GO:0006680">
    <property type="term" value="P:glucosylceramide catabolic process"/>
    <property type="evidence" value="ECO:0007669"/>
    <property type="project" value="TreeGrafter"/>
</dbReference>
<evidence type="ECO:0000313" key="5">
    <source>
        <dbReference type="Proteomes" id="UP001149074"/>
    </source>
</evidence>
<comment type="caution">
    <text evidence="4">The sequence shown here is derived from an EMBL/GenBank/DDBJ whole genome shotgun (WGS) entry which is preliminary data.</text>
</comment>
<evidence type="ECO:0000256" key="2">
    <source>
        <dbReference type="ARBA" id="ARBA00022801"/>
    </source>
</evidence>
<keyword evidence="2" id="KW-0378">Hydrolase</keyword>
<name>A0A9W9G3L6_9EURO</name>
<dbReference type="PANTHER" id="PTHR11069:SF23">
    <property type="entry name" value="LYSOSOMAL ACID GLUCOSYLCERAMIDASE"/>
    <property type="match status" value="1"/>
</dbReference>
<gene>
    <name evidence="4" type="ORF">N7532_002041</name>
</gene>
<dbReference type="GeneID" id="81353514"/>
<keyword evidence="5" id="KW-1185">Reference proteome</keyword>
<dbReference type="OrthoDB" id="2160638at2759"/>
<accession>A0A9W9G3L6</accession>
<feature type="domain" description="Glycosyl hydrolase family 30 beta sandwich" evidence="3">
    <location>
        <begin position="163"/>
        <end position="205"/>
    </location>
</feature>
<dbReference type="EMBL" id="JAPQKI010000002">
    <property type="protein sequence ID" value="KAJ5111506.1"/>
    <property type="molecule type" value="Genomic_DNA"/>
</dbReference>
<dbReference type="InterPro" id="IPR001139">
    <property type="entry name" value="Glyco_hydro_30"/>
</dbReference>
<dbReference type="GO" id="GO:0004348">
    <property type="term" value="F:glucosylceramidase activity"/>
    <property type="evidence" value="ECO:0007669"/>
    <property type="project" value="InterPro"/>
</dbReference>
<protein>
    <submittedName>
        <fullName evidence="4">Endo-1-6-beta-D-glucanase neg1</fullName>
    </submittedName>
</protein>
<sequence>MHGIYPLRPGSTGRCFEKARWTGIGLLVQFRRQLQVVLISPPVQRGGSSVSESTWKISIDDTNCGHKQTIVGFGAAVTDATVTSFNTLSIAELGLRCNCLASRHRLLDGPHLSSGGCGTCTGLVTINGDSYTFQTAYYMIAQFSKFMPPGAIVLSGTGSYTYSNGGGIQSIASLNPDGTRSVVIENTFGNDIYLSLSTNSGEEWSGTFLPSRLLHACFPQASESCIVDLNNHFIGELSINYQELIGIERHGYSRFN</sequence>
<dbReference type="InterPro" id="IPR033452">
    <property type="entry name" value="GH30_C"/>
</dbReference>
<evidence type="ECO:0000256" key="1">
    <source>
        <dbReference type="ARBA" id="ARBA00022729"/>
    </source>
</evidence>
<reference evidence="4" key="2">
    <citation type="journal article" date="2023" name="IMA Fungus">
        <title>Comparative genomic study of the Penicillium genus elucidates a diverse pangenome and 15 lateral gene transfer events.</title>
        <authorList>
            <person name="Petersen C."/>
            <person name="Sorensen T."/>
            <person name="Nielsen M.R."/>
            <person name="Sondergaard T.E."/>
            <person name="Sorensen J.L."/>
            <person name="Fitzpatrick D.A."/>
            <person name="Frisvad J.C."/>
            <person name="Nielsen K.L."/>
        </authorList>
    </citation>
    <scope>NUCLEOTIDE SEQUENCE</scope>
    <source>
        <strain evidence="4">IBT 30761</strain>
    </source>
</reference>
<reference evidence="4" key="1">
    <citation type="submission" date="2022-11" db="EMBL/GenBank/DDBJ databases">
        <authorList>
            <person name="Petersen C."/>
        </authorList>
    </citation>
    <scope>NUCLEOTIDE SEQUENCE</scope>
    <source>
        <strain evidence="4">IBT 30761</strain>
    </source>
</reference>
<dbReference type="RefSeq" id="XP_056479576.1">
    <property type="nucleotide sequence ID" value="XM_056614535.1"/>
</dbReference>
<proteinExistence type="predicted"/>
<dbReference type="Proteomes" id="UP001149074">
    <property type="component" value="Unassembled WGS sequence"/>
</dbReference>
<organism evidence="4 5">
    <name type="scientific">Penicillium argentinense</name>
    <dbReference type="NCBI Taxonomy" id="1131581"/>
    <lineage>
        <taxon>Eukaryota</taxon>
        <taxon>Fungi</taxon>
        <taxon>Dikarya</taxon>
        <taxon>Ascomycota</taxon>
        <taxon>Pezizomycotina</taxon>
        <taxon>Eurotiomycetes</taxon>
        <taxon>Eurotiomycetidae</taxon>
        <taxon>Eurotiales</taxon>
        <taxon>Aspergillaceae</taxon>
        <taxon>Penicillium</taxon>
    </lineage>
</organism>
<keyword evidence="1" id="KW-0732">Signal</keyword>
<dbReference type="Pfam" id="PF17189">
    <property type="entry name" value="Glyco_hydro_30C"/>
    <property type="match status" value="1"/>
</dbReference>